<dbReference type="EMBL" id="JAGSXJ010000005">
    <property type="protein sequence ID" value="KAH6691474.1"/>
    <property type="molecule type" value="Genomic_DNA"/>
</dbReference>
<reference evidence="1" key="1">
    <citation type="journal article" date="2021" name="Nat. Commun.">
        <title>Genetic determinants of endophytism in the Arabidopsis root mycobiome.</title>
        <authorList>
            <person name="Mesny F."/>
            <person name="Miyauchi S."/>
            <person name="Thiergart T."/>
            <person name="Pickel B."/>
            <person name="Atanasova L."/>
            <person name="Karlsson M."/>
            <person name="Huettel B."/>
            <person name="Barry K.W."/>
            <person name="Haridas S."/>
            <person name="Chen C."/>
            <person name="Bauer D."/>
            <person name="Andreopoulos W."/>
            <person name="Pangilinan J."/>
            <person name="LaButti K."/>
            <person name="Riley R."/>
            <person name="Lipzen A."/>
            <person name="Clum A."/>
            <person name="Drula E."/>
            <person name="Henrissat B."/>
            <person name="Kohler A."/>
            <person name="Grigoriev I.V."/>
            <person name="Martin F.M."/>
            <person name="Hacquard S."/>
        </authorList>
    </citation>
    <scope>NUCLEOTIDE SEQUENCE</scope>
    <source>
        <strain evidence="1">MPI-SDFR-AT-0117</strain>
    </source>
</reference>
<dbReference type="PANTHER" id="PTHR38791:SF1">
    <property type="entry name" value="TRANSCRIPTION FACTOR, PUTATIVE-RELATED"/>
    <property type="match status" value="1"/>
</dbReference>
<keyword evidence="2" id="KW-1185">Reference proteome</keyword>
<evidence type="ECO:0000313" key="2">
    <source>
        <dbReference type="Proteomes" id="UP000770015"/>
    </source>
</evidence>
<dbReference type="AlphaFoldDB" id="A0A9P9ACU8"/>
<dbReference type="PANTHER" id="PTHR38791">
    <property type="entry name" value="ZN(II)2CYS6 TRANSCRIPTION FACTOR (EUROFUNG)-RELATED-RELATED"/>
    <property type="match status" value="1"/>
</dbReference>
<comment type="caution">
    <text evidence="1">The sequence shown here is derived from an EMBL/GenBank/DDBJ whole genome shotgun (WGS) entry which is preliminary data.</text>
</comment>
<protein>
    <submittedName>
        <fullName evidence="1">Uncharacterized protein</fullName>
    </submittedName>
</protein>
<sequence>MALMENRPDQMANANGQYLAAVQMVRKDLATPQVSQSSQQPRQLSNEVLQSVLLLDLYEKINLEQHTLGPSASWLSHINGALGIIQSRLSIDYRNSATAQLIHRTIISLTSSLGVIGARVPFSVSDLIRNLHRYSRDAKLTYLGLLTSVMDLRADMRSGSFSVDDVITKARELQSQLADAQAKVPRSWRPYREASHSLLVFGTHYDMYPSHYSTQVLNAFRMLRLDLCAVIRSLRTDPSVDAIIVKVTQEICAAVPQFLLVEASAENSVPLSPMQMLKCRAVLTPLFKAAQTTMDESLRDWVLLCLDFMSQNGLKPAQEVADMLRFSPEVDYWSVYTMIGGCGITA</sequence>
<dbReference type="InterPro" id="IPR053175">
    <property type="entry name" value="DHMBA_Reg_Transcription_Factor"/>
</dbReference>
<gene>
    <name evidence="1" type="ORF">F5X68DRAFT_252465</name>
</gene>
<organism evidence="1 2">
    <name type="scientific">Plectosphaerella plurivora</name>
    <dbReference type="NCBI Taxonomy" id="936078"/>
    <lineage>
        <taxon>Eukaryota</taxon>
        <taxon>Fungi</taxon>
        <taxon>Dikarya</taxon>
        <taxon>Ascomycota</taxon>
        <taxon>Pezizomycotina</taxon>
        <taxon>Sordariomycetes</taxon>
        <taxon>Hypocreomycetidae</taxon>
        <taxon>Glomerellales</taxon>
        <taxon>Plectosphaerellaceae</taxon>
        <taxon>Plectosphaerella</taxon>
    </lineage>
</organism>
<evidence type="ECO:0000313" key="1">
    <source>
        <dbReference type="EMBL" id="KAH6691474.1"/>
    </source>
</evidence>
<name>A0A9P9ACU8_9PEZI</name>
<proteinExistence type="predicted"/>
<accession>A0A9P9ACU8</accession>
<dbReference type="Proteomes" id="UP000770015">
    <property type="component" value="Unassembled WGS sequence"/>
</dbReference>
<dbReference type="OrthoDB" id="5429770at2759"/>